<evidence type="ECO:0000256" key="1">
    <source>
        <dbReference type="ARBA" id="ARBA00001946"/>
    </source>
</evidence>
<dbReference type="EMBL" id="CZQD01000028">
    <property type="protein sequence ID" value="CUS56518.1"/>
    <property type="molecule type" value="Genomic_DNA"/>
</dbReference>
<evidence type="ECO:0000256" key="8">
    <source>
        <dbReference type="ARBA" id="ARBA00047334"/>
    </source>
</evidence>
<dbReference type="NCBIfam" id="TIGR00693">
    <property type="entry name" value="thiE"/>
    <property type="match status" value="1"/>
</dbReference>
<name>A0A160TZF3_9ZZZZ</name>
<dbReference type="HAMAP" id="MF_00097">
    <property type="entry name" value="TMP_synthase"/>
    <property type="match status" value="1"/>
</dbReference>
<reference evidence="12" key="1">
    <citation type="submission" date="2015-10" db="EMBL/GenBank/DDBJ databases">
        <authorList>
            <person name="Gilbert D.G."/>
        </authorList>
    </citation>
    <scope>NUCLEOTIDE SEQUENCE</scope>
</reference>
<keyword evidence="7" id="KW-0784">Thiamine biosynthesis</keyword>
<dbReference type="GO" id="GO:0046872">
    <property type="term" value="F:metal ion binding"/>
    <property type="evidence" value="ECO:0007669"/>
    <property type="project" value="UniProtKB-KW"/>
</dbReference>
<sequence length="226" mass="23725">MSKTEDYVRPRTRLYLITPPRIEDVEGFAALLETALSAGDVACLQLRLKADTGEIDVDATRAVGAAVTEMAQAYGVAVLVNDSAELAVEIGADGVHVGMDDMPVKKAREIVGPDMIVGATAKNSRHAAMQACEAGSDYVAFGAFFPTRTKTGTVEANPDLLEIWQESMEVPCVAIGGITVENAEPLAVAGADFLAVSSGVWDHPEGAPVAIAHFNALLDRLDASKA</sequence>
<evidence type="ECO:0000259" key="11">
    <source>
        <dbReference type="Pfam" id="PF02581"/>
    </source>
</evidence>
<evidence type="ECO:0000256" key="2">
    <source>
        <dbReference type="ARBA" id="ARBA00005165"/>
    </source>
</evidence>
<comment type="catalytic activity">
    <reaction evidence="10">
        <text>2-[(2R,5Z)-2-carboxy-4-methylthiazol-5(2H)-ylidene]ethyl phosphate + 4-amino-2-methyl-5-(diphosphooxymethyl)pyrimidine + 2 H(+) = thiamine phosphate + CO2 + diphosphate</text>
        <dbReference type="Rhea" id="RHEA:47844"/>
        <dbReference type="ChEBI" id="CHEBI:15378"/>
        <dbReference type="ChEBI" id="CHEBI:16526"/>
        <dbReference type="ChEBI" id="CHEBI:33019"/>
        <dbReference type="ChEBI" id="CHEBI:37575"/>
        <dbReference type="ChEBI" id="CHEBI:57841"/>
        <dbReference type="ChEBI" id="CHEBI:62899"/>
        <dbReference type="EC" id="2.5.1.3"/>
    </reaction>
</comment>
<dbReference type="UniPathway" id="UPA00060">
    <property type="reaction ID" value="UER00141"/>
</dbReference>
<dbReference type="SUPFAM" id="SSF51391">
    <property type="entry name" value="Thiamin phosphate synthase"/>
    <property type="match status" value="1"/>
</dbReference>
<dbReference type="InterPro" id="IPR013785">
    <property type="entry name" value="Aldolase_TIM"/>
</dbReference>
<evidence type="ECO:0000256" key="3">
    <source>
        <dbReference type="ARBA" id="ARBA00012830"/>
    </source>
</evidence>
<dbReference type="AlphaFoldDB" id="A0A160TZF3"/>
<evidence type="ECO:0000256" key="6">
    <source>
        <dbReference type="ARBA" id="ARBA00022842"/>
    </source>
</evidence>
<evidence type="ECO:0000256" key="10">
    <source>
        <dbReference type="ARBA" id="ARBA00047883"/>
    </source>
</evidence>
<evidence type="ECO:0000256" key="9">
    <source>
        <dbReference type="ARBA" id="ARBA00047851"/>
    </source>
</evidence>
<dbReference type="InterPro" id="IPR034291">
    <property type="entry name" value="TMP_synthase"/>
</dbReference>
<dbReference type="InterPro" id="IPR022998">
    <property type="entry name" value="ThiamineP_synth_TenI"/>
</dbReference>
<evidence type="ECO:0000256" key="4">
    <source>
        <dbReference type="ARBA" id="ARBA00022679"/>
    </source>
</evidence>
<dbReference type="PANTHER" id="PTHR20857">
    <property type="entry name" value="THIAMINE-PHOSPHATE PYROPHOSPHORYLASE"/>
    <property type="match status" value="1"/>
</dbReference>
<dbReference type="GO" id="GO:0005737">
    <property type="term" value="C:cytoplasm"/>
    <property type="evidence" value="ECO:0007669"/>
    <property type="project" value="TreeGrafter"/>
</dbReference>
<dbReference type="CDD" id="cd00564">
    <property type="entry name" value="TMP_TenI"/>
    <property type="match status" value="1"/>
</dbReference>
<dbReference type="GO" id="GO:0009229">
    <property type="term" value="P:thiamine diphosphate biosynthetic process"/>
    <property type="evidence" value="ECO:0007669"/>
    <property type="project" value="UniProtKB-UniPathway"/>
</dbReference>
<dbReference type="Pfam" id="PF02581">
    <property type="entry name" value="TMP-TENI"/>
    <property type="match status" value="1"/>
</dbReference>
<keyword evidence="6" id="KW-0460">Magnesium</keyword>
<gene>
    <name evidence="12" type="ORF">MGWOODY_Hyp2413</name>
</gene>
<keyword evidence="4 12" id="KW-0808">Transferase</keyword>
<comment type="pathway">
    <text evidence="2">Cofactor biosynthesis; thiamine diphosphate biosynthesis; thiamine phosphate from 4-amino-2-methyl-5-diphosphomethylpyrimidine and 4-methyl-5-(2-phosphoethyl)-thiazole: step 1/1.</text>
</comment>
<proteinExistence type="inferred from homology"/>
<dbReference type="InterPro" id="IPR036206">
    <property type="entry name" value="ThiamineP_synth_sf"/>
</dbReference>
<evidence type="ECO:0000313" key="12">
    <source>
        <dbReference type="EMBL" id="CUS56518.1"/>
    </source>
</evidence>
<dbReference type="PANTHER" id="PTHR20857:SF15">
    <property type="entry name" value="THIAMINE-PHOSPHATE SYNTHASE"/>
    <property type="match status" value="1"/>
</dbReference>
<evidence type="ECO:0000256" key="7">
    <source>
        <dbReference type="ARBA" id="ARBA00022977"/>
    </source>
</evidence>
<dbReference type="Gene3D" id="3.20.20.70">
    <property type="entry name" value="Aldolase class I"/>
    <property type="match status" value="1"/>
</dbReference>
<comment type="catalytic activity">
    <reaction evidence="9">
        <text>2-(2-carboxy-4-methylthiazol-5-yl)ethyl phosphate + 4-amino-2-methyl-5-(diphosphooxymethyl)pyrimidine + 2 H(+) = thiamine phosphate + CO2 + diphosphate</text>
        <dbReference type="Rhea" id="RHEA:47848"/>
        <dbReference type="ChEBI" id="CHEBI:15378"/>
        <dbReference type="ChEBI" id="CHEBI:16526"/>
        <dbReference type="ChEBI" id="CHEBI:33019"/>
        <dbReference type="ChEBI" id="CHEBI:37575"/>
        <dbReference type="ChEBI" id="CHEBI:57841"/>
        <dbReference type="ChEBI" id="CHEBI:62890"/>
        <dbReference type="EC" id="2.5.1.3"/>
    </reaction>
</comment>
<evidence type="ECO:0000256" key="5">
    <source>
        <dbReference type="ARBA" id="ARBA00022723"/>
    </source>
</evidence>
<feature type="domain" description="Thiamine phosphate synthase/TenI" evidence="11">
    <location>
        <begin position="14"/>
        <end position="200"/>
    </location>
</feature>
<dbReference type="EC" id="2.5.1.3" evidence="3"/>
<dbReference type="GO" id="GO:0004789">
    <property type="term" value="F:thiamine-phosphate diphosphorylase activity"/>
    <property type="evidence" value="ECO:0007669"/>
    <property type="project" value="UniProtKB-EC"/>
</dbReference>
<organism evidence="12">
    <name type="scientific">hydrothermal vent metagenome</name>
    <dbReference type="NCBI Taxonomy" id="652676"/>
    <lineage>
        <taxon>unclassified sequences</taxon>
        <taxon>metagenomes</taxon>
        <taxon>ecological metagenomes</taxon>
    </lineage>
</organism>
<dbReference type="GO" id="GO:0009228">
    <property type="term" value="P:thiamine biosynthetic process"/>
    <property type="evidence" value="ECO:0007669"/>
    <property type="project" value="UniProtKB-KW"/>
</dbReference>
<protein>
    <recommendedName>
        <fullName evidence="3">thiamine phosphate synthase</fullName>
        <ecNumber evidence="3">2.5.1.3</ecNumber>
    </recommendedName>
</protein>
<accession>A0A160TZF3</accession>
<comment type="cofactor">
    <cofactor evidence="1">
        <name>Mg(2+)</name>
        <dbReference type="ChEBI" id="CHEBI:18420"/>
    </cofactor>
</comment>
<comment type="catalytic activity">
    <reaction evidence="8">
        <text>4-methyl-5-(2-phosphooxyethyl)-thiazole + 4-amino-2-methyl-5-(diphosphooxymethyl)pyrimidine + H(+) = thiamine phosphate + diphosphate</text>
        <dbReference type="Rhea" id="RHEA:22328"/>
        <dbReference type="ChEBI" id="CHEBI:15378"/>
        <dbReference type="ChEBI" id="CHEBI:33019"/>
        <dbReference type="ChEBI" id="CHEBI:37575"/>
        <dbReference type="ChEBI" id="CHEBI:57841"/>
        <dbReference type="ChEBI" id="CHEBI:58296"/>
        <dbReference type="EC" id="2.5.1.3"/>
    </reaction>
</comment>
<keyword evidence="5" id="KW-0479">Metal-binding</keyword>